<evidence type="ECO:0000313" key="3">
    <source>
        <dbReference type="EMBL" id="ETO30044.1"/>
    </source>
</evidence>
<comment type="caution">
    <text evidence="3">The sequence shown here is derived from an EMBL/GenBank/DDBJ whole genome shotgun (WGS) entry which is preliminary data.</text>
</comment>
<name>X6NW39_RETFI</name>
<evidence type="ECO:0000313" key="4">
    <source>
        <dbReference type="Proteomes" id="UP000023152"/>
    </source>
</evidence>
<keyword evidence="4" id="KW-1185">Reference proteome</keyword>
<evidence type="ECO:0008006" key="5">
    <source>
        <dbReference type="Google" id="ProtNLM"/>
    </source>
</evidence>
<dbReference type="Proteomes" id="UP000023152">
    <property type="component" value="Unassembled WGS sequence"/>
</dbReference>
<feature type="transmembrane region" description="Helical" evidence="2">
    <location>
        <begin position="476"/>
        <end position="495"/>
    </location>
</feature>
<sequence length="525" mass="60628">MVKQNLQIDKIFLQKWTLHKAFLFLSHNKKKIVEPKILKMDIDFANEDNQNNLSEHSENEQESSSNAPIGFQQDKKKQGNKQKKASGGAEGGKFEGHLVNENKQLRIKVEELEHELIKEKKRKDSLHAERRSSIALAEKWKAEAEKMRQQLLQKRDYSIENVSEEENDNDNGNHSNDSGNEDNVIPEHSKIDTSSIDKQQKNSRSNNIQNVSSNASTLIKHVKKQSLSAILLLQQEADDLRILLGDEAGQVPNTKVPNIFDDIDLTDEVVPILDMQNPPEDASASESAENIVMNDMSTIDYTTNQVESEINKWKTEAEKWKGLLDNSETQHLQEMEKLTAKLRHEFHGIFDRHLQMEANKKLAPIQQEISDVKSRFNAITLQIQRLKEDKIKTIQQLNIALETSRCILIFFLFDTTYIYMYICIYACAHILCLLLYEFNEQSLYQIFGAKNLELMSSIGRKETKGKTACEGMCKRLIFFQVTTEAIFLNFLNFFFPNSQKKKKRYDELVHMGSKKKKKLFQKKKG</sequence>
<keyword evidence="2" id="KW-0812">Transmembrane</keyword>
<organism evidence="3 4">
    <name type="scientific">Reticulomyxa filosa</name>
    <dbReference type="NCBI Taxonomy" id="46433"/>
    <lineage>
        <taxon>Eukaryota</taxon>
        <taxon>Sar</taxon>
        <taxon>Rhizaria</taxon>
        <taxon>Retaria</taxon>
        <taxon>Foraminifera</taxon>
        <taxon>Monothalamids</taxon>
        <taxon>Reticulomyxidae</taxon>
        <taxon>Reticulomyxa</taxon>
    </lineage>
</organism>
<gene>
    <name evidence="3" type="ORF">RFI_07073</name>
</gene>
<dbReference type="AlphaFoldDB" id="X6NW39"/>
<keyword evidence="2" id="KW-0472">Membrane</keyword>
<feature type="compositionally biased region" description="Low complexity" evidence="1">
    <location>
        <begin position="170"/>
        <end position="183"/>
    </location>
</feature>
<dbReference type="EMBL" id="ASPP01005705">
    <property type="protein sequence ID" value="ETO30044.1"/>
    <property type="molecule type" value="Genomic_DNA"/>
</dbReference>
<feature type="compositionally biased region" description="Low complexity" evidence="1">
    <location>
        <begin position="62"/>
        <end position="72"/>
    </location>
</feature>
<evidence type="ECO:0000256" key="2">
    <source>
        <dbReference type="SAM" id="Phobius"/>
    </source>
</evidence>
<feature type="region of interest" description="Disordered" evidence="1">
    <location>
        <begin position="163"/>
        <end position="187"/>
    </location>
</feature>
<reference evidence="3 4" key="1">
    <citation type="journal article" date="2013" name="Curr. Biol.">
        <title>The Genome of the Foraminiferan Reticulomyxa filosa.</title>
        <authorList>
            <person name="Glockner G."/>
            <person name="Hulsmann N."/>
            <person name="Schleicher M."/>
            <person name="Noegel A.A."/>
            <person name="Eichinger L."/>
            <person name="Gallinger C."/>
            <person name="Pawlowski J."/>
            <person name="Sierra R."/>
            <person name="Euteneuer U."/>
            <person name="Pillet L."/>
            <person name="Moustafa A."/>
            <person name="Platzer M."/>
            <person name="Groth M."/>
            <person name="Szafranski K."/>
            <person name="Schliwa M."/>
        </authorList>
    </citation>
    <scope>NUCLEOTIDE SEQUENCE [LARGE SCALE GENOMIC DNA]</scope>
</reference>
<feature type="region of interest" description="Disordered" evidence="1">
    <location>
        <begin position="49"/>
        <end position="97"/>
    </location>
</feature>
<keyword evidence="2" id="KW-1133">Transmembrane helix</keyword>
<evidence type="ECO:0000256" key="1">
    <source>
        <dbReference type="SAM" id="MobiDB-lite"/>
    </source>
</evidence>
<protein>
    <recommendedName>
        <fullName evidence="5">Viral A-type inclusion protein</fullName>
    </recommendedName>
</protein>
<accession>X6NW39</accession>
<proteinExistence type="predicted"/>
<feature type="transmembrane region" description="Helical" evidence="2">
    <location>
        <begin position="418"/>
        <end position="436"/>
    </location>
</feature>